<keyword evidence="6" id="KW-0812">Transmembrane</keyword>
<evidence type="ECO:0000256" key="2">
    <source>
        <dbReference type="ARBA" id="ARBA00022630"/>
    </source>
</evidence>
<dbReference type="GO" id="GO:0050660">
    <property type="term" value="F:flavin adenine dinucleotide binding"/>
    <property type="evidence" value="ECO:0007669"/>
    <property type="project" value="InterPro"/>
</dbReference>
<evidence type="ECO:0000256" key="4">
    <source>
        <dbReference type="ARBA" id="ARBA00022857"/>
    </source>
</evidence>
<dbReference type="PRINTS" id="PR00370">
    <property type="entry name" value="FMOXYGENASE"/>
</dbReference>
<dbReference type="GO" id="GO:0004499">
    <property type="term" value="F:N,N-dimethylaniline monooxygenase activity"/>
    <property type="evidence" value="ECO:0007669"/>
    <property type="project" value="InterPro"/>
</dbReference>
<accession>A0A8H4PMJ8</accession>
<dbReference type="SUPFAM" id="SSF51905">
    <property type="entry name" value="FAD/NAD(P)-binding domain"/>
    <property type="match status" value="2"/>
</dbReference>
<dbReference type="Proteomes" id="UP000557566">
    <property type="component" value="Unassembled WGS sequence"/>
</dbReference>
<dbReference type="GO" id="GO:0050661">
    <property type="term" value="F:NADP binding"/>
    <property type="evidence" value="ECO:0007669"/>
    <property type="project" value="InterPro"/>
</dbReference>
<keyword evidence="6" id="KW-1133">Transmembrane helix</keyword>
<keyword evidence="6" id="KW-0472">Membrane</keyword>
<keyword evidence="5" id="KW-0560">Oxidoreductase</keyword>
<keyword evidence="3" id="KW-0274">FAD</keyword>
<keyword evidence="4" id="KW-0521">NADP</keyword>
<gene>
    <name evidence="7" type="ORF">G6O67_007773</name>
</gene>
<feature type="transmembrane region" description="Helical" evidence="6">
    <location>
        <begin position="578"/>
        <end position="597"/>
    </location>
</feature>
<dbReference type="PIRSF" id="PIRSF000332">
    <property type="entry name" value="FMO"/>
    <property type="match status" value="1"/>
</dbReference>
<evidence type="ECO:0000313" key="8">
    <source>
        <dbReference type="Proteomes" id="UP000557566"/>
    </source>
</evidence>
<organism evidence="7 8">
    <name type="scientific">Ophiocordyceps sinensis</name>
    <dbReference type="NCBI Taxonomy" id="72228"/>
    <lineage>
        <taxon>Eukaryota</taxon>
        <taxon>Fungi</taxon>
        <taxon>Dikarya</taxon>
        <taxon>Ascomycota</taxon>
        <taxon>Pezizomycotina</taxon>
        <taxon>Sordariomycetes</taxon>
        <taxon>Hypocreomycetidae</taxon>
        <taxon>Hypocreales</taxon>
        <taxon>Ophiocordycipitaceae</taxon>
        <taxon>Ophiocordyceps</taxon>
    </lineage>
</organism>
<proteinExistence type="inferred from homology"/>
<dbReference type="EMBL" id="JAAVMX010000008">
    <property type="protein sequence ID" value="KAF4505869.1"/>
    <property type="molecule type" value="Genomic_DNA"/>
</dbReference>
<dbReference type="InterPro" id="IPR050346">
    <property type="entry name" value="FMO-like"/>
</dbReference>
<dbReference type="Pfam" id="PF00743">
    <property type="entry name" value="FMO-like"/>
    <property type="match status" value="2"/>
</dbReference>
<comment type="caution">
    <text evidence="7">The sequence shown here is derived from an EMBL/GenBank/DDBJ whole genome shotgun (WGS) entry which is preliminary data.</text>
</comment>
<evidence type="ECO:0000256" key="6">
    <source>
        <dbReference type="SAM" id="Phobius"/>
    </source>
</evidence>
<dbReference type="PANTHER" id="PTHR23023">
    <property type="entry name" value="DIMETHYLANILINE MONOOXYGENASE"/>
    <property type="match status" value="1"/>
</dbReference>
<evidence type="ECO:0008006" key="9">
    <source>
        <dbReference type="Google" id="ProtNLM"/>
    </source>
</evidence>
<sequence length="606" mass="67163">MKVAVIGGGPGGLATLKFLSTAHQFFPIAPIEARLFEAEDQIGGTFVHRVYEDAELVSSKYLTAFSDFRLPLDAPDFVTPQAYVSYLNEYVAAFDLGGSIECQAKVVRVSRGPEGLGHLLFISKSDGHQFSWECDAVAVCSGLNVVPNMPVIPGIERVPTVLHSSDLKCREQFGTGTNVVVCGAGETGMDMAHLAVTSPTASVTICHRDGFFCAPKIIPSPRGPKQKAPTRPNKPVDTSVASLFDTAYAHPVLQHSQLLWFAYDQWVKKMHWLISGTEEGPDQWQGQVGEDRKNLASLFLCKSDRALPYISQGHRSESWWNRLRSGILNVPIKETNGRRIDVLRWPSGVDKDGFMSMAGDERDGSGALRRVKPDVVVFATGYSTNFDFLDADYPRLDHANVRGVYKDGDVSVGFIGFVRPSIGAIPPLAELQAQLWVFRLLQKRFPHKMPQGPGPDAVAAYEMDYKLQPRGGYDFFAAKRGVDHEAYAYQLALDMGSAPTVSYVASKGWKLFFTWAMGSNFNPKFRLVGPWKWEAGAEQIMRGELYNVVRRSGGYIYIVTYTILPLFVFGTMSLALYAWYGILGLFASALKTSVARLREKRKLRLE</sequence>
<evidence type="ECO:0000256" key="3">
    <source>
        <dbReference type="ARBA" id="ARBA00022827"/>
    </source>
</evidence>
<dbReference type="InterPro" id="IPR000960">
    <property type="entry name" value="Flavin_mOase"/>
</dbReference>
<dbReference type="AlphaFoldDB" id="A0A8H4PMJ8"/>
<evidence type="ECO:0000256" key="1">
    <source>
        <dbReference type="ARBA" id="ARBA00009183"/>
    </source>
</evidence>
<evidence type="ECO:0000313" key="7">
    <source>
        <dbReference type="EMBL" id="KAF4505869.1"/>
    </source>
</evidence>
<dbReference type="InterPro" id="IPR036188">
    <property type="entry name" value="FAD/NAD-bd_sf"/>
</dbReference>
<dbReference type="InterPro" id="IPR020946">
    <property type="entry name" value="Flavin_mOase-like"/>
</dbReference>
<keyword evidence="8" id="KW-1185">Reference proteome</keyword>
<dbReference type="Gene3D" id="3.50.50.60">
    <property type="entry name" value="FAD/NAD(P)-binding domain"/>
    <property type="match status" value="1"/>
</dbReference>
<name>A0A8H4PMJ8_9HYPO</name>
<protein>
    <recommendedName>
        <fullName evidence="9">Dimethylaniline monooxygenase</fullName>
    </recommendedName>
</protein>
<evidence type="ECO:0000256" key="5">
    <source>
        <dbReference type="ARBA" id="ARBA00023002"/>
    </source>
</evidence>
<keyword evidence="2" id="KW-0285">Flavoprotein</keyword>
<dbReference type="OrthoDB" id="10254665at2759"/>
<reference evidence="7 8" key="1">
    <citation type="journal article" date="2020" name="Genome Biol. Evol.">
        <title>A new high-quality draft genome assembly of the Chinese cordyceps Ophiocordyceps sinensis.</title>
        <authorList>
            <person name="Shu R."/>
            <person name="Zhang J."/>
            <person name="Meng Q."/>
            <person name="Zhang H."/>
            <person name="Zhou G."/>
            <person name="Li M."/>
            <person name="Wu P."/>
            <person name="Zhao Y."/>
            <person name="Chen C."/>
            <person name="Qin Q."/>
        </authorList>
    </citation>
    <scope>NUCLEOTIDE SEQUENCE [LARGE SCALE GENOMIC DNA]</scope>
    <source>
        <strain evidence="7 8">IOZ07</strain>
    </source>
</reference>
<comment type="similarity">
    <text evidence="1">Belongs to the FMO family.</text>
</comment>